<keyword evidence="3" id="KW-1185">Reference proteome</keyword>
<dbReference type="InterPro" id="IPR058117">
    <property type="entry name" value="BV97_02767-like"/>
</dbReference>
<dbReference type="Proteomes" id="UP000076586">
    <property type="component" value="Unassembled WGS sequence"/>
</dbReference>
<protein>
    <recommendedName>
        <fullName evidence="4">DUF3147 family protein</fullName>
    </recommendedName>
</protein>
<keyword evidence="1" id="KW-1133">Transmembrane helix</keyword>
<reference evidence="3" key="2">
    <citation type="journal article" date="2017" name="Genome Announc.">
        <title>Draft genome sequence of Paludibacter jiangxiensis NM7(T), a propionate-producing fermentative bacterium.</title>
        <authorList>
            <person name="Qiu Y.-L."/>
            <person name="Tourlousse D.M."/>
            <person name="Matsuura N."/>
            <person name="Ohashi A."/>
            <person name="Sekiguchi Y."/>
        </authorList>
    </citation>
    <scope>NUCLEOTIDE SEQUENCE [LARGE SCALE GENOMIC DNA]</scope>
    <source>
        <strain evidence="3">NM7</strain>
    </source>
</reference>
<sequence length="116" mass="13113">MAYYIIKVLISAILIVAISEISKRSSLVGSIFASIPLLSLMAFVWMHIDTKDVHKIADLSSGIFWLVIPSLSFFILFPVLLRKGMNFYLSLTLSTLVMVLFYFGMIYLLKRCGVNL</sequence>
<dbReference type="OrthoDB" id="282774at2"/>
<gene>
    <name evidence="2" type="ORF">PJIAN_3505</name>
</gene>
<dbReference type="AlphaFoldDB" id="A0A171A0P0"/>
<feature type="transmembrane region" description="Helical" evidence="1">
    <location>
        <begin position="29"/>
        <end position="48"/>
    </location>
</feature>
<evidence type="ECO:0008006" key="4">
    <source>
        <dbReference type="Google" id="ProtNLM"/>
    </source>
</evidence>
<feature type="transmembrane region" description="Helical" evidence="1">
    <location>
        <begin position="87"/>
        <end position="109"/>
    </location>
</feature>
<keyword evidence="1" id="KW-0472">Membrane</keyword>
<keyword evidence="1" id="KW-0812">Transmembrane</keyword>
<dbReference type="RefSeq" id="WP_068704136.1">
    <property type="nucleotide sequence ID" value="NZ_BDCR01000003.1"/>
</dbReference>
<feature type="transmembrane region" description="Helical" evidence="1">
    <location>
        <begin position="60"/>
        <end position="81"/>
    </location>
</feature>
<dbReference type="NCBIfam" id="NF006749">
    <property type="entry name" value="PRK09272.1-2"/>
    <property type="match status" value="1"/>
</dbReference>
<evidence type="ECO:0000313" key="3">
    <source>
        <dbReference type="Proteomes" id="UP000076586"/>
    </source>
</evidence>
<evidence type="ECO:0000313" key="2">
    <source>
        <dbReference type="EMBL" id="GAT63190.1"/>
    </source>
</evidence>
<dbReference type="EMBL" id="BDCR01000003">
    <property type="protein sequence ID" value="GAT63190.1"/>
    <property type="molecule type" value="Genomic_DNA"/>
</dbReference>
<dbReference type="STRING" id="681398.PJIAN_3505"/>
<name>A0A171A0P0_9BACT</name>
<comment type="caution">
    <text evidence="2">The sequence shown here is derived from an EMBL/GenBank/DDBJ whole genome shotgun (WGS) entry which is preliminary data.</text>
</comment>
<reference evidence="3" key="1">
    <citation type="submission" date="2016-04" db="EMBL/GenBank/DDBJ databases">
        <title>Draft genome sequence of Paludibacter jiangxiensis strain NM7.</title>
        <authorList>
            <person name="Qiu Y."/>
            <person name="Matsuura N."/>
            <person name="Ohashi A."/>
            <person name="Tourlousse M.D."/>
            <person name="Sekiguchi Y."/>
        </authorList>
    </citation>
    <scope>NUCLEOTIDE SEQUENCE [LARGE SCALE GENOMIC DNA]</scope>
    <source>
        <strain evidence="3">NM7</strain>
    </source>
</reference>
<accession>A0A171A0P0</accession>
<evidence type="ECO:0000256" key="1">
    <source>
        <dbReference type="SAM" id="Phobius"/>
    </source>
</evidence>
<organism evidence="2 3">
    <name type="scientific">Paludibacter jiangxiensis</name>
    <dbReference type="NCBI Taxonomy" id="681398"/>
    <lineage>
        <taxon>Bacteria</taxon>
        <taxon>Pseudomonadati</taxon>
        <taxon>Bacteroidota</taxon>
        <taxon>Bacteroidia</taxon>
        <taxon>Bacteroidales</taxon>
        <taxon>Paludibacteraceae</taxon>
        <taxon>Paludibacter</taxon>
    </lineage>
</organism>
<proteinExistence type="predicted"/>